<reference evidence="2 3" key="1">
    <citation type="submission" date="2022-12" db="EMBL/GenBank/DDBJ databases">
        <title>Polyphasic characterization of Geotalea uranireducens NIT-SL11 newly isolated from a complex of sewage sludge and microbially reduced graphene oxide.</title>
        <authorList>
            <person name="Xie L."/>
            <person name="Yoshida N."/>
            <person name="Meng L."/>
        </authorList>
    </citation>
    <scope>NUCLEOTIDE SEQUENCE [LARGE SCALE GENOMIC DNA]</scope>
    <source>
        <strain evidence="2 3">NIT-SL11</strain>
    </source>
</reference>
<name>A0ABN6VPH2_9BACT</name>
<dbReference type="PANTHER" id="PTHR42912:SF80">
    <property type="entry name" value="METHYLTRANSFERASE DOMAIN-CONTAINING PROTEIN"/>
    <property type="match status" value="1"/>
</dbReference>
<dbReference type="PANTHER" id="PTHR42912">
    <property type="entry name" value="METHYLTRANSFERASE"/>
    <property type="match status" value="1"/>
</dbReference>
<dbReference type="Proteomes" id="UP001317705">
    <property type="component" value="Chromosome"/>
</dbReference>
<evidence type="ECO:0000259" key="1">
    <source>
        <dbReference type="Pfam" id="PF08241"/>
    </source>
</evidence>
<dbReference type="Gene3D" id="3.40.50.150">
    <property type="entry name" value="Vaccinia Virus protein VP39"/>
    <property type="match status" value="1"/>
</dbReference>
<keyword evidence="3" id="KW-1185">Reference proteome</keyword>
<dbReference type="CDD" id="cd02440">
    <property type="entry name" value="AdoMet_MTases"/>
    <property type="match status" value="1"/>
</dbReference>
<protein>
    <recommendedName>
        <fullName evidence="1">Methyltransferase type 11 domain-containing protein</fullName>
    </recommendedName>
</protein>
<gene>
    <name evidence="2" type="ORF">GURASL_11110</name>
</gene>
<dbReference type="SUPFAM" id="SSF53335">
    <property type="entry name" value="S-adenosyl-L-methionine-dependent methyltransferases"/>
    <property type="match status" value="1"/>
</dbReference>
<evidence type="ECO:0000313" key="3">
    <source>
        <dbReference type="Proteomes" id="UP001317705"/>
    </source>
</evidence>
<dbReference type="InterPro" id="IPR050508">
    <property type="entry name" value="Methyltransf_Superfamily"/>
</dbReference>
<feature type="domain" description="Methyltransferase type 11" evidence="1">
    <location>
        <begin position="39"/>
        <end position="137"/>
    </location>
</feature>
<proteinExistence type="predicted"/>
<dbReference type="EMBL" id="AP027151">
    <property type="protein sequence ID" value="BDV42188.1"/>
    <property type="molecule type" value="Genomic_DNA"/>
</dbReference>
<sequence>MPIDAHKFDVIARTVFAPVYPLLASQMLARSGIDRGVCLDLGSGGGYLGLAVARLSTLSVYLLDESPEMRTIAERNIAEQGATGRVTALCGDVHAIPLPDGSVDLVVSRGSVYFWHDLARVLGEVRRVLAPGGAVCIGGGFGSWEQREAIIGRMREKEPDWQPKCRGFADAVFLQAVDRAGITGATLVKDESGTWLTFRRAASGEGV</sequence>
<organism evidence="2 3">
    <name type="scientific">Geotalea uraniireducens</name>
    <dbReference type="NCBI Taxonomy" id="351604"/>
    <lineage>
        <taxon>Bacteria</taxon>
        <taxon>Pseudomonadati</taxon>
        <taxon>Thermodesulfobacteriota</taxon>
        <taxon>Desulfuromonadia</taxon>
        <taxon>Geobacterales</taxon>
        <taxon>Geobacteraceae</taxon>
        <taxon>Geotalea</taxon>
    </lineage>
</organism>
<evidence type="ECO:0000313" key="2">
    <source>
        <dbReference type="EMBL" id="BDV42188.1"/>
    </source>
</evidence>
<dbReference type="RefSeq" id="WP_282002485.1">
    <property type="nucleotide sequence ID" value="NZ_AP027151.1"/>
</dbReference>
<dbReference type="Pfam" id="PF08241">
    <property type="entry name" value="Methyltransf_11"/>
    <property type="match status" value="1"/>
</dbReference>
<accession>A0ABN6VPH2</accession>
<dbReference type="InterPro" id="IPR029063">
    <property type="entry name" value="SAM-dependent_MTases_sf"/>
</dbReference>
<dbReference type="InterPro" id="IPR013216">
    <property type="entry name" value="Methyltransf_11"/>
</dbReference>